<keyword evidence="3" id="KW-1185">Reference proteome</keyword>
<accession>S3CQI9</accession>
<dbReference type="AlphaFoldDB" id="S3CQI9"/>
<name>S3CQI9_OPHP1</name>
<dbReference type="OMA" id="FWERNDQ"/>
<gene>
    <name evidence="2" type="ORF">F503_04440</name>
</gene>
<protein>
    <submittedName>
        <fullName evidence="2">Arrestin</fullName>
    </submittedName>
</protein>
<dbReference type="eggNOG" id="ENOG502QSAC">
    <property type="taxonomic scope" value="Eukaryota"/>
</dbReference>
<reference evidence="2 3" key="1">
    <citation type="journal article" date="2013" name="BMC Genomics">
        <title>The genome and transcriptome of the pine saprophyte Ophiostoma piceae, and a comparison with the bark beetle-associated pine pathogen Grosmannia clavigera.</title>
        <authorList>
            <person name="Haridas S."/>
            <person name="Wang Y."/>
            <person name="Lim L."/>
            <person name="Massoumi Alamouti S."/>
            <person name="Jackman S."/>
            <person name="Docking R."/>
            <person name="Robertson G."/>
            <person name="Birol I."/>
            <person name="Bohlmann J."/>
            <person name="Breuil C."/>
        </authorList>
    </citation>
    <scope>NUCLEOTIDE SEQUENCE [LARGE SCALE GENOMIC DNA]</scope>
    <source>
        <strain evidence="2 3">UAMH 11346</strain>
    </source>
</reference>
<dbReference type="InterPro" id="IPR039634">
    <property type="entry name" value="Bul1-like"/>
</dbReference>
<evidence type="ECO:0000313" key="3">
    <source>
        <dbReference type="Proteomes" id="UP000016923"/>
    </source>
</evidence>
<dbReference type="PANTHER" id="PTHR31904">
    <property type="entry name" value="BYPASS OF STOP CODON PROTEIN 5-RELATED"/>
    <property type="match status" value="1"/>
</dbReference>
<dbReference type="Proteomes" id="UP000016923">
    <property type="component" value="Unassembled WGS sequence"/>
</dbReference>
<dbReference type="VEuPathDB" id="FungiDB:F503_04440"/>
<dbReference type="STRING" id="1262450.S3CQI9"/>
<dbReference type="OrthoDB" id="2283785at2759"/>
<proteinExistence type="predicted"/>
<sequence>MSSRVKLFLNLHGSDMSGVSDSGSSAFTTSGPSSRLMYPKTAMEIQLDRHYQAKVYNSGDAITGSVVIAPLRDIPFDLFEIVLLGVAHTRVDHISTPIHANHTFLKLIMPIEESAYPTPRMLEAGKVYTLPLHFVVPHHLTLGACNHKVASPHVHSHHTMLPPTMGAYGNRTSSHSSSGNTADWERDDMAPEMASIEYTIKARIYREAPKEDGCGKNVYSKIVEALHPVRILPASLVDPPLPISKSDVIYKLQSNKTVRKGLFARSKIGTVTATTGDERNGTPQPAPIVLRPDAVSAESTTARVKLLFEPARPDSQPPHITGWSAKLTSYTHFSATAISSFPNLGGWSQAESHNLQRQGTYSTSVVVNNKPLKDQKWEAMVDTGRRDSGYCSTDSADSAAGSARQVTPPGSPSSKDVGIIYSSTLDLEVALPMHKRTFLPTFHSCILSRTYSLQLSVTMVPASSTSSSSSSSSASATTVNVTVPLQIVVGETAIKEDTEGLPTFEAALEEAEADAHLQPRVLVVPDAQYQETSLLPSYSG</sequence>
<dbReference type="Gene3D" id="2.60.40.640">
    <property type="match status" value="1"/>
</dbReference>
<dbReference type="PANTHER" id="PTHR31904:SF1">
    <property type="entry name" value="BYPASS OF STOP CODON PROTEIN 5-RELATED"/>
    <property type="match status" value="1"/>
</dbReference>
<organism evidence="2 3">
    <name type="scientific">Ophiostoma piceae (strain UAMH 11346)</name>
    <name type="common">Sap stain fungus</name>
    <dbReference type="NCBI Taxonomy" id="1262450"/>
    <lineage>
        <taxon>Eukaryota</taxon>
        <taxon>Fungi</taxon>
        <taxon>Dikarya</taxon>
        <taxon>Ascomycota</taxon>
        <taxon>Pezizomycotina</taxon>
        <taxon>Sordariomycetes</taxon>
        <taxon>Sordariomycetidae</taxon>
        <taxon>Ophiostomatales</taxon>
        <taxon>Ophiostomataceae</taxon>
        <taxon>Ophiostoma</taxon>
    </lineage>
</organism>
<feature type="region of interest" description="Disordered" evidence="1">
    <location>
        <begin position="388"/>
        <end position="415"/>
    </location>
</feature>
<dbReference type="HOGENOM" id="CLU_032323_1_0_1"/>
<evidence type="ECO:0000256" key="1">
    <source>
        <dbReference type="SAM" id="MobiDB-lite"/>
    </source>
</evidence>
<dbReference type="EMBL" id="KE148148">
    <property type="protein sequence ID" value="EPE08853.1"/>
    <property type="molecule type" value="Genomic_DNA"/>
</dbReference>
<feature type="compositionally biased region" description="Low complexity" evidence="1">
    <location>
        <begin position="392"/>
        <end position="403"/>
    </location>
</feature>
<evidence type="ECO:0000313" key="2">
    <source>
        <dbReference type="EMBL" id="EPE08853.1"/>
    </source>
</evidence>
<dbReference type="InterPro" id="IPR014752">
    <property type="entry name" value="Arrestin-like_C"/>
</dbReference>